<name>A0A2I0KSR8_PUNGR</name>
<evidence type="ECO:0000313" key="2">
    <source>
        <dbReference type="Proteomes" id="UP000233551"/>
    </source>
</evidence>
<protein>
    <submittedName>
        <fullName evidence="1">Uncharacterized protein</fullName>
    </submittedName>
</protein>
<reference evidence="1 2" key="1">
    <citation type="submission" date="2017-11" db="EMBL/GenBank/DDBJ databases">
        <title>De-novo sequencing of pomegranate (Punica granatum L.) genome.</title>
        <authorList>
            <person name="Akparov Z."/>
            <person name="Amiraslanov A."/>
            <person name="Hajiyeva S."/>
            <person name="Abbasov M."/>
            <person name="Kaur K."/>
            <person name="Hamwieh A."/>
            <person name="Solovyev V."/>
            <person name="Salamov A."/>
            <person name="Braich B."/>
            <person name="Kosarev P."/>
            <person name="Mahmoud A."/>
            <person name="Hajiyev E."/>
            <person name="Babayeva S."/>
            <person name="Izzatullayeva V."/>
            <person name="Mammadov A."/>
            <person name="Mammadov A."/>
            <person name="Sharifova S."/>
            <person name="Ojaghi J."/>
            <person name="Eynullazada K."/>
            <person name="Bayramov B."/>
            <person name="Abdulazimova A."/>
            <person name="Shahmuradov I."/>
        </authorList>
    </citation>
    <scope>NUCLEOTIDE SEQUENCE [LARGE SCALE GENOMIC DNA]</scope>
    <source>
        <strain evidence="2">cv. AG2017</strain>
        <tissue evidence="1">Leaf</tissue>
    </source>
</reference>
<sequence>MKALLVQYGLEGALEGEKLSATLSPEERKTVMSKALSAIQLSLLNKILREVCDQDSAPKVWGKLELLYQHKSLTCWLYLKQLVPVEDEFGDLRR</sequence>
<organism evidence="1 2">
    <name type="scientific">Punica granatum</name>
    <name type="common">Pomegranate</name>
    <dbReference type="NCBI Taxonomy" id="22663"/>
    <lineage>
        <taxon>Eukaryota</taxon>
        <taxon>Viridiplantae</taxon>
        <taxon>Streptophyta</taxon>
        <taxon>Embryophyta</taxon>
        <taxon>Tracheophyta</taxon>
        <taxon>Spermatophyta</taxon>
        <taxon>Magnoliopsida</taxon>
        <taxon>eudicotyledons</taxon>
        <taxon>Gunneridae</taxon>
        <taxon>Pentapetalae</taxon>
        <taxon>rosids</taxon>
        <taxon>malvids</taxon>
        <taxon>Myrtales</taxon>
        <taxon>Lythraceae</taxon>
        <taxon>Punica</taxon>
    </lineage>
</organism>
<dbReference type="AlphaFoldDB" id="A0A2I0KSR8"/>
<keyword evidence="2" id="KW-1185">Reference proteome</keyword>
<gene>
    <name evidence="1" type="ORF">CRG98_008039</name>
</gene>
<dbReference type="Proteomes" id="UP000233551">
    <property type="component" value="Unassembled WGS sequence"/>
</dbReference>
<comment type="caution">
    <text evidence="1">The sequence shown here is derived from an EMBL/GenBank/DDBJ whole genome shotgun (WGS) entry which is preliminary data.</text>
</comment>
<proteinExistence type="predicted"/>
<dbReference type="Pfam" id="PF14223">
    <property type="entry name" value="Retrotran_gag_2"/>
    <property type="match status" value="1"/>
</dbReference>
<accession>A0A2I0KSR8</accession>
<evidence type="ECO:0000313" key="1">
    <source>
        <dbReference type="EMBL" id="PKI71522.1"/>
    </source>
</evidence>
<dbReference type="EMBL" id="PGOL01000365">
    <property type="protein sequence ID" value="PKI71522.1"/>
    <property type="molecule type" value="Genomic_DNA"/>
</dbReference>